<dbReference type="Gene3D" id="3.30.300.30">
    <property type="match status" value="1"/>
</dbReference>
<dbReference type="Pfam" id="PF00668">
    <property type="entry name" value="Condensation"/>
    <property type="match status" value="2"/>
</dbReference>
<evidence type="ECO:0000256" key="4">
    <source>
        <dbReference type="ARBA" id="ARBA00029454"/>
    </source>
</evidence>
<sequence>MCPHAGVHGALLSEIARALDVPTSELDPNLSFVENGGDSLAAMRLQVEFRNIGMHLPFDLILNRAPLFQFIDKYAETALSACPCMPSDYSSDRNMRYNIQKNRKRPRSSDPDIKRIDEAKLKSACIAVIRSEPILRTHLAIHEDGGYITEMNEAVIDWEEIFVQDGHEFTTATERCINGVDHFGSSFRVVTRTDAEGKGKSVLIWRVHHALIDGFAFNIIRAKVQRALRGEPLQTTASFRSFANELHSLQRGFEHVAREFWSKSRAKFPAPSVHLLLPPPLDTGRTHLQTGCVIHSNPVADISTACRKMGVTPAAFYHAAWGLALAPYMDNRQISFGTVLSGRTLPIEGVLEVVGPTINILPVFVSIDEHDTVKDYIHEIFSFLAEVTCLQWSIPSHGFTRNFSTAINVQLEDPGPILQLAGPTPAKVPTYHVVSDIPLYVEVSTSGTVRFNYHVDVFAKPYVERIADRFVAALRSLQKDDDSVGYCLGQVSSLEYDDLSRLGNWISPTTRLGSVYEDLVTRFIQSSSDNSSQVAVQKGTETLTYQDLHVRSSQVAQWISHYVSPSSVVCVQADRSINWIVAIYAVLKAGGIYCPMDSTLPAGARDTIFESAKATLFLASGREAESTRPSSCHTWLSVEGILSATQELLDAEIPNEPVSRPDAGAYLCFTSGSSGKPKGVLCRHGGLVAFQSSYEIRLGSSPGRKIAQIMSPGFDGSIHEIFSALGYGGTLVLREELDPLAHLKSADTALMTPSLAKALESKSLPNLRHVYLVGEAVPQDLCDAWAVGRNLYNMYGPTEATCGATVKRLYAGEPVTLGSPNQSTRIYILDRKQRLVPRGAIGEIFLAGVQVAAGYVGLPDESSKKFLPDSIHAEFGELMYRTGDRGYWNETGELIFLGRTDRQVKLRGFRIDLDDLEVRIQRIKNCIGVAVALQEDYLVAQVQPRDLNIANFKAAIQEHIPAYAMPRYIRAVDSFPLTRVGKKDYKAISSRVYTRASLEHAVSPSEAVERIVLAAVQDVFGPSTAQIIDLDSNLIDLGATSVLQLSLSHRLSRMLKLKVPVRTVLECATLRDLTYALACSTKAEEIWSNAIEDYGVSPIERDWWQKYHHLGGSPAFNVSFACDISPAVNIQRLISAWNTILSRHRILRCRYRLSKRHGVCRTYAKQPPIVSQVESFELGAEVNRCIDLERDELVRVFVSSKRFLVVVSHILCDLATLRVLLQEVADDYKGHNTVMARRPYCQTRWSAPASLEHLAFWTTYLASPATISRSFGTTHSRRTWSGTSLVYEIPRNIYASMQKVCGERQVTMHQLCLGAVALAFYHSSQICDMILGAPFLNRNSEEDHGVVGLFLEPLPIRVRFPDPDSTTSSFIDSVRTSSRAALSHAVPWDQLLTHLGAGSKLPNHGLFDVMVTFHDAQHSPEPQIDGMKSLTTWANGSKFSLMAEFTAQACGSLMLRMEYSDECFAEQDVELLKKLVLTALDGLTIDEEHDELLRRLQIISGVAQA</sequence>
<reference evidence="6" key="1">
    <citation type="journal article" date="2020" name="Stud. Mycol.">
        <title>101 Dothideomycetes genomes: a test case for predicting lifestyles and emergence of pathogens.</title>
        <authorList>
            <person name="Haridas S."/>
            <person name="Albert R."/>
            <person name="Binder M."/>
            <person name="Bloem J."/>
            <person name="Labutti K."/>
            <person name="Salamov A."/>
            <person name="Andreopoulos B."/>
            <person name="Baker S."/>
            <person name="Barry K."/>
            <person name="Bills G."/>
            <person name="Bluhm B."/>
            <person name="Cannon C."/>
            <person name="Castanera R."/>
            <person name="Culley D."/>
            <person name="Daum C."/>
            <person name="Ezra D."/>
            <person name="Gonzalez J."/>
            <person name="Henrissat B."/>
            <person name="Kuo A."/>
            <person name="Liang C."/>
            <person name="Lipzen A."/>
            <person name="Lutzoni F."/>
            <person name="Magnuson J."/>
            <person name="Mondo S."/>
            <person name="Nolan M."/>
            <person name="Ohm R."/>
            <person name="Pangilinan J."/>
            <person name="Park H.-J."/>
            <person name="Ramirez L."/>
            <person name="Alfaro M."/>
            <person name="Sun H."/>
            <person name="Tritt A."/>
            <person name="Yoshinaga Y."/>
            <person name="Zwiers L.-H."/>
            <person name="Turgeon B."/>
            <person name="Goodwin S."/>
            <person name="Spatafora J."/>
            <person name="Crous P."/>
            <person name="Grigoriev I."/>
        </authorList>
    </citation>
    <scope>NUCLEOTIDE SEQUENCE</scope>
    <source>
        <strain evidence="6">CBS 627.86</strain>
    </source>
</reference>
<dbReference type="CDD" id="cd19537">
    <property type="entry name" value="C_NRPS-like"/>
    <property type="match status" value="1"/>
</dbReference>
<keyword evidence="2" id="KW-0597">Phosphoprotein</keyword>
<dbReference type="InterPro" id="IPR036736">
    <property type="entry name" value="ACP-like_sf"/>
</dbReference>
<dbReference type="Gene3D" id="3.30.559.10">
    <property type="entry name" value="Chloramphenicol acetyltransferase-like domain"/>
    <property type="match status" value="2"/>
</dbReference>
<accession>A0A6A5ZV56</accession>
<dbReference type="NCBIfam" id="TIGR01733">
    <property type="entry name" value="AA-adenyl-dom"/>
    <property type="match status" value="1"/>
</dbReference>
<dbReference type="Gene3D" id="1.10.1200.10">
    <property type="entry name" value="ACP-like"/>
    <property type="match status" value="2"/>
</dbReference>
<protein>
    <recommendedName>
        <fullName evidence="5">Carrier domain-containing protein</fullName>
    </recommendedName>
</protein>
<evidence type="ECO:0000259" key="5">
    <source>
        <dbReference type="PROSITE" id="PS50075"/>
    </source>
</evidence>
<gene>
    <name evidence="6" type="ORF">BDV96DRAFT_608694</name>
</gene>
<dbReference type="GO" id="GO:0043041">
    <property type="term" value="P:amino acid activation for nonribosomal peptide biosynthetic process"/>
    <property type="evidence" value="ECO:0007669"/>
    <property type="project" value="TreeGrafter"/>
</dbReference>
<dbReference type="GO" id="GO:0005737">
    <property type="term" value="C:cytoplasm"/>
    <property type="evidence" value="ECO:0007669"/>
    <property type="project" value="TreeGrafter"/>
</dbReference>
<keyword evidence="7" id="KW-1185">Reference proteome</keyword>
<dbReference type="OrthoDB" id="416786at2759"/>
<dbReference type="EMBL" id="ML977310">
    <property type="protein sequence ID" value="KAF2122844.1"/>
    <property type="molecule type" value="Genomic_DNA"/>
</dbReference>
<feature type="domain" description="Carrier" evidence="5">
    <location>
        <begin position="1003"/>
        <end position="1081"/>
    </location>
</feature>
<comment type="similarity">
    <text evidence="4">Belongs to the NRP synthetase family.</text>
</comment>
<dbReference type="InterPro" id="IPR042099">
    <property type="entry name" value="ANL_N_sf"/>
</dbReference>
<dbReference type="SUPFAM" id="SSF56801">
    <property type="entry name" value="Acetyl-CoA synthetase-like"/>
    <property type="match status" value="1"/>
</dbReference>
<organism evidence="6 7">
    <name type="scientific">Lophiotrema nucula</name>
    <dbReference type="NCBI Taxonomy" id="690887"/>
    <lineage>
        <taxon>Eukaryota</taxon>
        <taxon>Fungi</taxon>
        <taxon>Dikarya</taxon>
        <taxon>Ascomycota</taxon>
        <taxon>Pezizomycotina</taxon>
        <taxon>Dothideomycetes</taxon>
        <taxon>Pleosporomycetidae</taxon>
        <taxon>Pleosporales</taxon>
        <taxon>Lophiotremataceae</taxon>
        <taxon>Lophiotrema</taxon>
    </lineage>
</organism>
<evidence type="ECO:0000313" key="6">
    <source>
        <dbReference type="EMBL" id="KAF2122844.1"/>
    </source>
</evidence>
<dbReference type="SMART" id="SM00823">
    <property type="entry name" value="PKS_PP"/>
    <property type="match status" value="2"/>
</dbReference>
<dbReference type="Pfam" id="PF00501">
    <property type="entry name" value="AMP-binding"/>
    <property type="match status" value="1"/>
</dbReference>
<evidence type="ECO:0000256" key="1">
    <source>
        <dbReference type="ARBA" id="ARBA00022450"/>
    </source>
</evidence>
<dbReference type="InterPro" id="IPR001242">
    <property type="entry name" value="Condensation_dom"/>
</dbReference>
<name>A0A6A5ZV56_9PLEO</name>
<dbReference type="PANTHER" id="PTHR45527:SF11">
    <property type="entry name" value="NONRIBOSOMAL PEPTIDE SYNTHETASE 5"/>
    <property type="match status" value="1"/>
</dbReference>
<dbReference type="InterPro" id="IPR010071">
    <property type="entry name" value="AA_adenyl_dom"/>
</dbReference>
<evidence type="ECO:0000313" key="7">
    <source>
        <dbReference type="Proteomes" id="UP000799770"/>
    </source>
</evidence>
<evidence type="ECO:0000256" key="3">
    <source>
        <dbReference type="ARBA" id="ARBA00022598"/>
    </source>
</evidence>
<dbReference type="PANTHER" id="PTHR45527">
    <property type="entry name" value="NONRIBOSOMAL PEPTIDE SYNTHETASE"/>
    <property type="match status" value="1"/>
</dbReference>
<dbReference type="SUPFAM" id="SSF47336">
    <property type="entry name" value="ACP-like"/>
    <property type="match status" value="2"/>
</dbReference>
<dbReference type="PROSITE" id="PS00455">
    <property type="entry name" value="AMP_BINDING"/>
    <property type="match status" value="1"/>
</dbReference>
<dbReference type="InterPro" id="IPR020845">
    <property type="entry name" value="AMP-binding_CS"/>
</dbReference>
<dbReference type="Gene3D" id="3.40.50.12780">
    <property type="entry name" value="N-terminal domain of ligase-like"/>
    <property type="match status" value="1"/>
</dbReference>
<dbReference type="GO" id="GO:0016874">
    <property type="term" value="F:ligase activity"/>
    <property type="evidence" value="ECO:0007669"/>
    <property type="project" value="UniProtKB-KW"/>
</dbReference>
<keyword evidence="3" id="KW-0436">Ligase</keyword>
<dbReference type="InterPro" id="IPR020806">
    <property type="entry name" value="PKS_PP-bd"/>
</dbReference>
<dbReference type="InterPro" id="IPR009081">
    <property type="entry name" value="PP-bd_ACP"/>
</dbReference>
<dbReference type="PROSITE" id="PS50075">
    <property type="entry name" value="CARRIER"/>
    <property type="match status" value="2"/>
</dbReference>
<dbReference type="InterPro" id="IPR045851">
    <property type="entry name" value="AMP-bd_C_sf"/>
</dbReference>
<keyword evidence="1" id="KW-0596">Phosphopantetheine</keyword>
<dbReference type="Pfam" id="PF00550">
    <property type="entry name" value="PP-binding"/>
    <property type="match status" value="2"/>
</dbReference>
<dbReference type="InterPro" id="IPR000873">
    <property type="entry name" value="AMP-dep_synth/lig_dom"/>
</dbReference>
<dbReference type="SUPFAM" id="SSF52777">
    <property type="entry name" value="CoA-dependent acyltransferases"/>
    <property type="match status" value="4"/>
</dbReference>
<dbReference type="InterPro" id="IPR023213">
    <property type="entry name" value="CAT-like_dom_sf"/>
</dbReference>
<feature type="domain" description="Carrier" evidence="5">
    <location>
        <begin position="2"/>
        <end position="78"/>
    </location>
</feature>
<evidence type="ECO:0000256" key="2">
    <source>
        <dbReference type="ARBA" id="ARBA00022553"/>
    </source>
</evidence>
<dbReference type="Proteomes" id="UP000799770">
    <property type="component" value="Unassembled WGS sequence"/>
</dbReference>
<dbReference type="Gene3D" id="3.30.559.30">
    <property type="entry name" value="Nonribosomal peptide synthetase, condensation domain"/>
    <property type="match status" value="2"/>
</dbReference>
<dbReference type="GO" id="GO:0044550">
    <property type="term" value="P:secondary metabolite biosynthetic process"/>
    <property type="evidence" value="ECO:0007669"/>
    <property type="project" value="TreeGrafter"/>
</dbReference>
<dbReference type="GO" id="GO:0031177">
    <property type="term" value="F:phosphopantetheine binding"/>
    <property type="evidence" value="ECO:0007669"/>
    <property type="project" value="InterPro"/>
</dbReference>
<proteinExistence type="inferred from homology"/>